<organism evidence="1 2">
    <name type="scientific">Hwangdonia seohaensis</name>
    <dbReference type="NCBI Taxonomy" id="1240727"/>
    <lineage>
        <taxon>Bacteria</taxon>
        <taxon>Pseudomonadati</taxon>
        <taxon>Bacteroidota</taxon>
        <taxon>Flavobacteriia</taxon>
        <taxon>Flavobacteriales</taxon>
        <taxon>Flavobacteriaceae</taxon>
        <taxon>Hwangdonia</taxon>
    </lineage>
</organism>
<sequence length="45" mass="5051">MDKIILQTAYTNKNNEATVMDTGRKEACQEWIVGFLKGKVVVAHV</sequence>
<protein>
    <submittedName>
        <fullName evidence="1">Uncharacterized protein</fullName>
    </submittedName>
</protein>
<comment type="caution">
    <text evidence="1">The sequence shown here is derived from an EMBL/GenBank/DDBJ whole genome shotgun (WGS) entry which is preliminary data.</text>
</comment>
<dbReference type="EMBL" id="JBHTLJ010000002">
    <property type="protein sequence ID" value="MFD1161891.1"/>
    <property type="molecule type" value="Genomic_DNA"/>
</dbReference>
<accession>A0ABW3RA56</accession>
<proteinExistence type="predicted"/>
<dbReference type="RefSeq" id="WP_311937664.1">
    <property type="nucleotide sequence ID" value="NZ_JAVSCK010000002.1"/>
</dbReference>
<dbReference type="Proteomes" id="UP001597163">
    <property type="component" value="Unassembled WGS sequence"/>
</dbReference>
<evidence type="ECO:0000313" key="2">
    <source>
        <dbReference type="Proteomes" id="UP001597163"/>
    </source>
</evidence>
<reference evidence="2" key="1">
    <citation type="journal article" date="2019" name="Int. J. Syst. Evol. Microbiol.">
        <title>The Global Catalogue of Microorganisms (GCM) 10K type strain sequencing project: providing services to taxonomists for standard genome sequencing and annotation.</title>
        <authorList>
            <consortium name="The Broad Institute Genomics Platform"/>
            <consortium name="The Broad Institute Genome Sequencing Center for Infectious Disease"/>
            <person name="Wu L."/>
            <person name="Ma J."/>
        </authorList>
    </citation>
    <scope>NUCLEOTIDE SEQUENCE [LARGE SCALE GENOMIC DNA]</scope>
    <source>
        <strain evidence="2">CCUG 63246</strain>
    </source>
</reference>
<keyword evidence="2" id="KW-1185">Reference proteome</keyword>
<evidence type="ECO:0000313" key="1">
    <source>
        <dbReference type="EMBL" id="MFD1161891.1"/>
    </source>
</evidence>
<gene>
    <name evidence="1" type="ORF">ACFQ2E_05655</name>
</gene>
<name>A0ABW3RA56_9FLAO</name>